<evidence type="ECO:0000256" key="1">
    <source>
        <dbReference type="SAM" id="MobiDB-lite"/>
    </source>
</evidence>
<dbReference type="EMBL" id="MSKS01000050">
    <property type="protein sequence ID" value="OLO66485.1"/>
    <property type="molecule type" value="Genomic_DNA"/>
</dbReference>
<feature type="compositionally biased region" description="Polar residues" evidence="1">
    <location>
        <begin position="120"/>
        <end position="138"/>
    </location>
</feature>
<dbReference type="RefSeq" id="WP_075391266.1">
    <property type="nucleotide sequence ID" value="NZ_MSKS01000050.1"/>
</dbReference>
<feature type="transmembrane region" description="Helical" evidence="2">
    <location>
        <begin position="37"/>
        <end position="58"/>
    </location>
</feature>
<evidence type="ECO:0000313" key="4">
    <source>
        <dbReference type="Proteomes" id="UP000185963"/>
    </source>
</evidence>
<reference evidence="3 4" key="1">
    <citation type="submission" date="2016-12" db="EMBL/GenBank/DDBJ databases">
        <title>Genomic comparison of strains in the 'Actinomyces naeslundii' group.</title>
        <authorList>
            <person name="Mughal S.R."/>
            <person name="Do T."/>
            <person name="Gilbert S.C."/>
            <person name="Witherden E.A."/>
            <person name="Didelot X."/>
            <person name="Beighton D."/>
        </authorList>
    </citation>
    <scope>NUCLEOTIDE SEQUENCE [LARGE SCALE GENOMIC DNA]</scope>
    <source>
        <strain evidence="3 4">WE8B-23</strain>
    </source>
</reference>
<dbReference type="Proteomes" id="UP000185963">
    <property type="component" value="Unassembled WGS sequence"/>
</dbReference>
<evidence type="ECO:0000256" key="2">
    <source>
        <dbReference type="SAM" id="Phobius"/>
    </source>
</evidence>
<keyword evidence="2" id="KW-0472">Membrane</keyword>
<proteinExistence type="predicted"/>
<feature type="region of interest" description="Disordered" evidence="1">
    <location>
        <begin position="112"/>
        <end position="139"/>
    </location>
</feature>
<gene>
    <name evidence="3" type="ORF">BKH20_12125</name>
</gene>
<name>A0A1Q8WJG8_9ACTO</name>
<keyword evidence="2" id="KW-1133">Transmembrane helix</keyword>
<organism evidence="3 4">
    <name type="scientific">Actinomyces oris</name>
    <dbReference type="NCBI Taxonomy" id="544580"/>
    <lineage>
        <taxon>Bacteria</taxon>
        <taxon>Bacillati</taxon>
        <taxon>Actinomycetota</taxon>
        <taxon>Actinomycetes</taxon>
        <taxon>Actinomycetales</taxon>
        <taxon>Actinomycetaceae</taxon>
        <taxon>Actinomyces</taxon>
    </lineage>
</organism>
<evidence type="ECO:0000313" key="3">
    <source>
        <dbReference type="EMBL" id="OLO66485.1"/>
    </source>
</evidence>
<sequence length="160" mass="16813">MLPVILLSAEARGARGGDKGADGGFASRFHPRLAVTYFVVGFTLLALLGSILLSLLHLPQDLIRWIGIVMLGLGVELILDVPAALQCHLPDYTASGLQVIGARPGVRLRDETHEGAGQAGTMTGSPSPTPSADLTGDSTWRRTEGRGVVARGDMSTQIVM</sequence>
<accession>A0A1Q8WJG8</accession>
<feature type="transmembrane region" description="Helical" evidence="2">
    <location>
        <begin position="65"/>
        <end position="85"/>
    </location>
</feature>
<comment type="caution">
    <text evidence="3">The sequence shown here is derived from an EMBL/GenBank/DDBJ whole genome shotgun (WGS) entry which is preliminary data.</text>
</comment>
<dbReference type="AlphaFoldDB" id="A0A1Q8WJG8"/>
<protein>
    <submittedName>
        <fullName evidence="3">Uncharacterized protein</fullName>
    </submittedName>
</protein>
<keyword evidence="2" id="KW-0812">Transmembrane</keyword>